<dbReference type="SUPFAM" id="SSF52540">
    <property type="entry name" value="P-loop containing nucleoside triphosphate hydrolases"/>
    <property type="match status" value="1"/>
</dbReference>
<reference evidence="3" key="1">
    <citation type="submission" date="2020-11" db="EMBL/GenBank/DDBJ databases">
        <authorList>
            <consortium name="DOE Joint Genome Institute"/>
            <person name="Ahrendt S."/>
            <person name="Riley R."/>
            <person name="Andreopoulos W."/>
            <person name="Labutti K."/>
            <person name="Pangilinan J."/>
            <person name="Ruiz-Duenas F.J."/>
            <person name="Barrasa J.M."/>
            <person name="Sanchez-Garcia M."/>
            <person name="Camarero S."/>
            <person name="Miyauchi S."/>
            <person name="Serrano A."/>
            <person name="Linde D."/>
            <person name="Babiker R."/>
            <person name="Drula E."/>
            <person name="Ayuso-Fernandez I."/>
            <person name="Pacheco R."/>
            <person name="Padilla G."/>
            <person name="Ferreira P."/>
            <person name="Barriuso J."/>
            <person name="Kellner H."/>
            <person name="Castanera R."/>
            <person name="Alfaro M."/>
            <person name="Ramirez L."/>
            <person name="Pisabarro A.G."/>
            <person name="Kuo A."/>
            <person name="Tritt A."/>
            <person name="Lipzen A."/>
            <person name="He G."/>
            <person name="Yan M."/>
            <person name="Ng V."/>
            <person name="Cullen D."/>
            <person name="Martin F."/>
            <person name="Rosso M.-N."/>
            <person name="Henrissat B."/>
            <person name="Hibbett D."/>
            <person name="Martinez A.T."/>
            <person name="Grigoriev I.V."/>
        </authorList>
    </citation>
    <scope>NUCLEOTIDE SEQUENCE</scope>
    <source>
        <strain evidence="3">ATCC 90797</strain>
    </source>
</reference>
<name>A0A9P6A663_PLEER</name>
<organism evidence="3 4">
    <name type="scientific">Pleurotus eryngii</name>
    <name type="common">Boletus of the steppes</name>
    <dbReference type="NCBI Taxonomy" id="5323"/>
    <lineage>
        <taxon>Eukaryota</taxon>
        <taxon>Fungi</taxon>
        <taxon>Dikarya</taxon>
        <taxon>Basidiomycota</taxon>
        <taxon>Agaricomycotina</taxon>
        <taxon>Agaricomycetes</taxon>
        <taxon>Agaricomycetidae</taxon>
        <taxon>Agaricales</taxon>
        <taxon>Pleurotineae</taxon>
        <taxon>Pleurotaceae</taxon>
        <taxon>Pleurotus</taxon>
    </lineage>
</organism>
<keyword evidence="1" id="KW-0677">Repeat</keyword>
<dbReference type="OrthoDB" id="5967843at2759"/>
<dbReference type="Pfam" id="PF24883">
    <property type="entry name" value="NPHP3_N"/>
    <property type="match status" value="1"/>
</dbReference>
<evidence type="ECO:0000313" key="4">
    <source>
        <dbReference type="Proteomes" id="UP000807025"/>
    </source>
</evidence>
<feature type="domain" description="Nephrocystin 3-like N-terminal" evidence="2">
    <location>
        <begin position="39"/>
        <end position="204"/>
    </location>
</feature>
<dbReference type="InterPro" id="IPR011990">
    <property type="entry name" value="TPR-like_helical_dom_sf"/>
</dbReference>
<proteinExistence type="predicted"/>
<protein>
    <recommendedName>
        <fullName evidence="2">Nephrocystin 3-like N-terminal domain-containing protein</fullName>
    </recommendedName>
</protein>
<evidence type="ECO:0000259" key="2">
    <source>
        <dbReference type="Pfam" id="PF24883"/>
    </source>
</evidence>
<evidence type="ECO:0000313" key="3">
    <source>
        <dbReference type="EMBL" id="KAF9500658.1"/>
    </source>
</evidence>
<dbReference type="Gene3D" id="1.25.40.10">
    <property type="entry name" value="Tetratricopeptide repeat domain"/>
    <property type="match status" value="1"/>
</dbReference>
<evidence type="ECO:0000256" key="1">
    <source>
        <dbReference type="ARBA" id="ARBA00022737"/>
    </source>
</evidence>
<accession>A0A9P6A663</accession>
<dbReference type="Proteomes" id="UP000807025">
    <property type="component" value="Unassembled WGS sequence"/>
</dbReference>
<dbReference type="PANTHER" id="PTHR10039:SF14">
    <property type="entry name" value="NACHT DOMAIN-CONTAINING PROTEIN"/>
    <property type="match status" value="1"/>
</dbReference>
<sequence length="826" mass="92946">MSVLAKLPNVEGAYFNSRERKHVTGCFKDTRVNVVKHILGWINSREASPVFWLHGAAGTGKSTVAQSIAEICAEDNVLAGHFFFSRDKQNRVSTDGFFSTLARQMCSFEPLACLVPHVVDAMGKCTSPSGMRNLELFSCLFVQPFIQLKRDVPNLHFPMVVVIDALDECQDATDAAEVLQLLLDLDNRIGNPSPPILKIFITSRPEPHIGKVFGSNKEFPPKFTDYPLCTDFDSVKLYLTQGFAAIHADPDRSELFYDEQIWPKPDVFEELLSKAAGLFIYASTILKFVADEDQDPTQQLELVMASDSPRSVMYSELDTLYTQIIYQVRDWERVYTILGTIILAIQPLSTKQLELLLGLDKGHARLSLRRLHSVLVVTANNQEPIRLAHPSFHDFLTTKERSGERYLDPSVQHGKIATACFKVIRDGCLAAWHTSKDASSAQKGLLIYACRFWPGHLSGADSSDMTLVQAVEEFLHLSVRMWFDAVLEITALQNDLRSNISKLFGLNILQSRSELLAVLCHETDRFGRRLATVYPQLDELHHVDMFLPNFLYHAIINFPGNPPHHLIFHYGRAVRRNAYSSRENVYAMVSVLDSVFRSLPYEHEDRGACLAEMALCHRNISKMATWPWESPNFEEIIDESEPFLQEALKAMLDDDLNKSVCFNSYGLTLLERFEDKKDISYLNQAIESFQQALTLPFPTPALTARFLHNLGSALANRFEHLRVDEDASAAIVAFEAASNHPSAPPSVAFEASLSLARLLDSSGRVSLLPAYHDALKKSYRISWDALCGREAKRLIKEAIACAEETFAFAVEEGDLWDAIRLVNQPL</sequence>
<dbReference type="AlphaFoldDB" id="A0A9P6A663"/>
<dbReference type="InterPro" id="IPR027417">
    <property type="entry name" value="P-loop_NTPase"/>
</dbReference>
<dbReference type="InterPro" id="IPR056884">
    <property type="entry name" value="NPHP3-like_N"/>
</dbReference>
<keyword evidence="4" id="KW-1185">Reference proteome</keyword>
<gene>
    <name evidence="3" type="ORF">BDN71DRAFT_1033728</name>
</gene>
<dbReference type="PANTHER" id="PTHR10039">
    <property type="entry name" value="AMELOGENIN"/>
    <property type="match status" value="1"/>
</dbReference>
<dbReference type="EMBL" id="MU154526">
    <property type="protein sequence ID" value="KAF9500658.1"/>
    <property type="molecule type" value="Genomic_DNA"/>
</dbReference>
<comment type="caution">
    <text evidence="3">The sequence shown here is derived from an EMBL/GenBank/DDBJ whole genome shotgun (WGS) entry which is preliminary data.</text>
</comment>
<dbReference type="Gene3D" id="3.40.50.300">
    <property type="entry name" value="P-loop containing nucleotide triphosphate hydrolases"/>
    <property type="match status" value="1"/>
</dbReference>